<dbReference type="CDD" id="cd06261">
    <property type="entry name" value="TM_PBP2"/>
    <property type="match status" value="1"/>
</dbReference>
<dbReference type="GO" id="GO:0005886">
    <property type="term" value="C:plasma membrane"/>
    <property type="evidence" value="ECO:0007669"/>
    <property type="project" value="UniProtKB-SubCell"/>
</dbReference>
<feature type="transmembrane region" description="Helical" evidence="10">
    <location>
        <begin position="189"/>
        <end position="212"/>
    </location>
</feature>
<proteinExistence type="inferred from homology"/>
<dbReference type="RefSeq" id="WP_002434501.1">
    <property type="nucleotide sequence ID" value="NZ_AP014956.1"/>
</dbReference>
<reference evidence="16 17" key="2">
    <citation type="submission" date="2020-04" db="EMBL/GenBank/DDBJ databases">
        <title>The Epidemiology and Molecular Characteristics of Linezolid-Resistant Staphylococcus capitis in Huashan Hospital, Shanghai.</title>
        <authorList>
            <person name="Ding L."/>
            <person name="Li P."/>
            <person name="Yang Y."/>
            <person name="Lin D."/>
            <person name="Xu X."/>
        </authorList>
    </citation>
    <scope>NUCLEOTIDE SEQUENCE [LARGE SCALE GENOMIC DNA]</scope>
    <source>
        <strain evidence="13 17">12-86</strain>
        <strain evidence="12 16">17-84</strain>
    </source>
</reference>
<dbReference type="Pfam" id="PF00528">
    <property type="entry name" value="BPD_transp_1"/>
    <property type="match status" value="1"/>
</dbReference>
<dbReference type="Proteomes" id="UP000550736">
    <property type="component" value="Unassembled WGS sequence"/>
</dbReference>
<evidence type="ECO:0000256" key="8">
    <source>
        <dbReference type="ARBA" id="ARBA00023112"/>
    </source>
</evidence>
<dbReference type="EMBL" id="SCHC01000003">
    <property type="protein sequence ID" value="TBW75981.1"/>
    <property type="molecule type" value="Genomic_DNA"/>
</dbReference>
<evidence type="ECO:0000313" key="16">
    <source>
        <dbReference type="Proteomes" id="UP000538955"/>
    </source>
</evidence>
<evidence type="ECO:0000256" key="4">
    <source>
        <dbReference type="ARBA" id="ARBA00022475"/>
    </source>
</evidence>
<feature type="transmembrane region" description="Helical" evidence="10">
    <location>
        <begin position="63"/>
        <end position="81"/>
    </location>
</feature>
<dbReference type="InterPro" id="IPR035906">
    <property type="entry name" value="MetI-like_sf"/>
</dbReference>
<feature type="transmembrane region" description="Helical" evidence="10">
    <location>
        <begin position="20"/>
        <end position="42"/>
    </location>
</feature>
<evidence type="ECO:0000313" key="13">
    <source>
        <dbReference type="EMBL" id="NMK98735.1"/>
    </source>
</evidence>
<evidence type="ECO:0000313" key="15">
    <source>
        <dbReference type="Proteomes" id="UP000291949"/>
    </source>
</evidence>
<protein>
    <submittedName>
        <fullName evidence="14">ABC transporter permease</fullName>
    </submittedName>
</protein>
<dbReference type="InterPro" id="IPR000515">
    <property type="entry name" value="MetI-like"/>
</dbReference>
<dbReference type="GO" id="GO:0048473">
    <property type="term" value="P:D-methionine transmembrane transport"/>
    <property type="evidence" value="ECO:0007669"/>
    <property type="project" value="TreeGrafter"/>
</dbReference>
<dbReference type="Proteomes" id="UP000538955">
    <property type="component" value="Unassembled WGS sequence"/>
</dbReference>
<comment type="caution">
    <text evidence="14">The sequence shown here is derived from an EMBL/GenBank/DDBJ whole genome shotgun (WGS) entry which is preliminary data.</text>
</comment>
<accession>A0A7X9WCA1</accession>
<evidence type="ECO:0000313" key="14">
    <source>
        <dbReference type="EMBL" id="TBW75981.1"/>
    </source>
</evidence>
<dbReference type="PANTHER" id="PTHR30450:SF14">
    <property type="entry name" value="TRANSPORTER, PERMEASE PROTEIN, PUTATIVE-RELATED"/>
    <property type="match status" value="1"/>
</dbReference>
<feature type="transmembrane region" description="Helical" evidence="10">
    <location>
        <begin position="87"/>
        <end position="107"/>
    </location>
</feature>
<keyword evidence="8" id="KW-0406">Ion transport</keyword>
<evidence type="ECO:0000313" key="17">
    <source>
        <dbReference type="Proteomes" id="UP000550736"/>
    </source>
</evidence>
<dbReference type="GO" id="GO:0015675">
    <property type="term" value="P:nickel cation transport"/>
    <property type="evidence" value="ECO:0007669"/>
    <property type="project" value="UniProtKB-KW"/>
</dbReference>
<name>A0A7X9WCA1_STACP</name>
<dbReference type="Proteomes" id="UP000291949">
    <property type="component" value="Unassembled WGS sequence"/>
</dbReference>
<keyword evidence="4" id="KW-1003">Cell membrane</keyword>
<feature type="domain" description="ABC transmembrane type-1" evidence="11">
    <location>
        <begin position="15"/>
        <end position="209"/>
    </location>
</feature>
<evidence type="ECO:0000256" key="7">
    <source>
        <dbReference type="ARBA" id="ARBA00022989"/>
    </source>
</evidence>
<dbReference type="PANTHER" id="PTHR30450">
    <property type="entry name" value="ABC TRANSPORTER PERMEASE"/>
    <property type="match status" value="1"/>
</dbReference>
<evidence type="ECO:0000256" key="5">
    <source>
        <dbReference type="ARBA" id="ARBA00022596"/>
    </source>
</evidence>
<comment type="similarity">
    <text evidence="2">Belongs to the binding-protein-dependent transport system permease family. CysTW subfamily.</text>
</comment>
<evidence type="ECO:0000256" key="10">
    <source>
        <dbReference type="RuleBase" id="RU363032"/>
    </source>
</evidence>
<keyword evidence="6 10" id="KW-0812">Transmembrane</keyword>
<comment type="subcellular location">
    <subcellularLocation>
        <location evidence="1 10">Cell membrane</location>
        <topology evidence="1 10">Multi-pass membrane protein</topology>
    </subcellularLocation>
</comment>
<keyword evidence="8" id="KW-0921">Nickel transport</keyword>
<keyword evidence="9 10" id="KW-0472">Membrane</keyword>
<evidence type="ECO:0000259" key="11">
    <source>
        <dbReference type="PROSITE" id="PS50928"/>
    </source>
</evidence>
<keyword evidence="16" id="KW-1185">Reference proteome</keyword>
<feature type="transmembrane region" description="Helical" evidence="10">
    <location>
        <begin position="144"/>
        <end position="169"/>
    </location>
</feature>
<dbReference type="AlphaFoldDB" id="A0A7X9WCA1"/>
<evidence type="ECO:0000256" key="6">
    <source>
        <dbReference type="ARBA" id="ARBA00022692"/>
    </source>
</evidence>
<dbReference type="EMBL" id="JABBMI010000091">
    <property type="protein sequence ID" value="NMK55406.1"/>
    <property type="molecule type" value="Genomic_DNA"/>
</dbReference>
<reference evidence="14 15" key="1">
    <citation type="journal article" date="2019" name="Sci. Transl. Med.">
        <title>Quorum sensing between bacterial species on the skin protects against epidermal injury in atopic dermatitis.</title>
        <authorList>
            <person name="Williams M.R."/>
        </authorList>
    </citation>
    <scope>NUCLEOTIDE SEQUENCE [LARGE SCALE GENOMIC DNA]</scope>
    <source>
        <strain evidence="14 15">H8</strain>
    </source>
</reference>
<dbReference type="FunFam" id="1.10.3720.10:FF:000002">
    <property type="entry name" value="D-methionine ABC transporter permease MetI"/>
    <property type="match status" value="1"/>
</dbReference>
<keyword evidence="5" id="KW-0533">Nickel</keyword>
<keyword evidence="3 10" id="KW-0813">Transport</keyword>
<sequence length="219" mass="23350">MFGSSLDASQLFQALYETLYMVTVALVIGALIGIPLGILLVVTRKNGIWQNLVLHQILNPIINILRSIPFIILLIAIVPFTKLLVGTSIGTTAAIVPLTVYVAPYIARLVENSLLEVDDGIIEAAKAMGASPLQIIRYFLLPEALGSLILAITTAIIGLIGSTAMAGAVGGGGIGDLALVYGYQRFDTMVIIITVIVLIIIVQVIQSLGNFISRVIRRN</sequence>
<gene>
    <name evidence="14" type="ORF">EQ811_09030</name>
    <name evidence="13" type="ORF">HHM13_11765</name>
    <name evidence="12" type="ORF">HHM24_11845</name>
</gene>
<keyword evidence="7 10" id="KW-1133">Transmembrane helix</keyword>
<evidence type="ECO:0000256" key="1">
    <source>
        <dbReference type="ARBA" id="ARBA00004651"/>
    </source>
</evidence>
<dbReference type="EMBL" id="JABBLX010000055">
    <property type="protein sequence ID" value="NMK98735.1"/>
    <property type="molecule type" value="Genomic_DNA"/>
</dbReference>
<dbReference type="PROSITE" id="PS50928">
    <property type="entry name" value="ABC_TM1"/>
    <property type="match status" value="1"/>
</dbReference>
<dbReference type="Gene3D" id="1.10.3720.10">
    <property type="entry name" value="MetI-like"/>
    <property type="match status" value="1"/>
</dbReference>
<dbReference type="InterPro" id="IPR051322">
    <property type="entry name" value="AA_ABC_Transporter_Permease"/>
</dbReference>
<dbReference type="SUPFAM" id="SSF161098">
    <property type="entry name" value="MetI-like"/>
    <property type="match status" value="1"/>
</dbReference>
<evidence type="ECO:0000256" key="9">
    <source>
        <dbReference type="ARBA" id="ARBA00023136"/>
    </source>
</evidence>
<dbReference type="NCBIfam" id="NF008049">
    <property type="entry name" value="PRK10782.1"/>
    <property type="match status" value="1"/>
</dbReference>
<organism evidence="14 15">
    <name type="scientific">Staphylococcus capitis</name>
    <dbReference type="NCBI Taxonomy" id="29388"/>
    <lineage>
        <taxon>Bacteria</taxon>
        <taxon>Bacillati</taxon>
        <taxon>Bacillota</taxon>
        <taxon>Bacilli</taxon>
        <taxon>Bacillales</taxon>
        <taxon>Staphylococcaceae</taxon>
        <taxon>Staphylococcus</taxon>
    </lineage>
</organism>
<evidence type="ECO:0000313" key="12">
    <source>
        <dbReference type="EMBL" id="NMK55406.1"/>
    </source>
</evidence>
<evidence type="ECO:0000256" key="2">
    <source>
        <dbReference type="ARBA" id="ARBA00007069"/>
    </source>
</evidence>
<evidence type="ECO:0000256" key="3">
    <source>
        <dbReference type="ARBA" id="ARBA00022448"/>
    </source>
</evidence>
<dbReference type="GeneID" id="93670528"/>